<proteinExistence type="inferred from homology"/>
<dbReference type="Proteomes" id="UP000678499">
    <property type="component" value="Unassembled WGS sequence"/>
</dbReference>
<dbReference type="Gene3D" id="3.40.50.300">
    <property type="entry name" value="P-loop containing nucleotide triphosphate hydrolases"/>
    <property type="match status" value="1"/>
</dbReference>
<evidence type="ECO:0000256" key="3">
    <source>
        <dbReference type="SAM" id="MobiDB-lite"/>
    </source>
</evidence>
<dbReference type="EMBL" id="OA884291">
    <property type="protein sequence ID" value="CAD7280569.1"/>
    <property type="molecule type" value="Genomic_DNA"/>
</dbReference>
<dbReference type="PANTHER" id="PTHR11783">
    <property type="entry name" value="SULFOTRANSFERASE SULT"/>
    <property type="match status" value="1"/>
</dbReference>
<accession>A0A7R9BU38</accession>
<feature type="compositionally biased region" description="Low complexity" evidence="3">
    <location>
        <begin position="225"/>
        <end position="252"/>
    </location>
</feature>
<keyword evidence="6" id="KW-1185">Reference proteome</keyword>
<dbReference type="InterPro" id="IPR027417">
    <property type="entry name" value="P-loop_NTPase"/>
</dbReference>
<evidence type="ECO:0000256" key="1">
    <source>
        <dbReference type="ARBA" id="ARBA00005771"/>
    </source>
</evidence>
<feature type="region of interest" description="Disordered" evidence="3">
    <location>
        <begin position="346"/>
        <end position="365"/>
    </location>
</feature>
<evidence type="ECO:0000256" key="2">
    <source>
        <dbReference type="ARBA" id="ARBA00022679"/>
    </source>
</evidence>
<keyword evidence="2" id="KW-0808">Transferase</keyword>
<dbReference type="EMBL" id="CAJPEX010002254">
    <property type="protein sequence ID" value="CAG0920721.1"/>
    <property type="molecule type" value="Genomic_DNA"/>
</dbReference>
<gene>
    <name evidence="5" type="ORF">NMOB1V02_LOCUS8227</name>
</gene>
<evidence type="ECO:0000313" key="6">
    <source>
        <dbReference type="Proteomes" id="UP000678499"/>
    </source>
</evidence>
<protein>
    <recommendedName>
        <fullName evidence="4">Sulfotransferase domain-containing protein</fullName>
    </recommendedName>
</protein>
<reference evidence="5" key="1">
    <citation type="submission" date="2020-11" db="EMBL/GenBank/DDBJ databases">
        <authorList>
            <person name="Tran Van P."/>
        </authorList>
    </citation>
    <scope>NUCLEOTIDE SEQUENCE</scope>
</reference>
<dbReference type="GO" id="GO:0008146">
    <property type="term" value="F:sulfotransferase activity"/>
    <property type="evidence" value="ECO:0007669"/>
    <property type="project" value="InterPro"/>
</dbReference>
<dbReference type="SUPFAM" id="SSF52540">
    <property type="entry name" value="P-loop containing nucleoside triphosphate hydrolases"/>
    <property type="match status" value="1"/>
</dbReference>
<dbReference type="OrthoDB" id="205623at2759"/>
<feature type="compositionally biased region" description="Low complexity" evidence="3">
    <location>
        <begin position="355"/>
        <end position="365"/>
    </location>
</feature>
<evidence type="ECO:0000313" key="5">
    <source>
        <dbReference type="EMBL" id="CAD7280569.1"/>
    </source>
</evidence>
<feature type="non-terminal residue" evidence="5">
    <location>
        <position position="1"/>
    </location>
</feature>
<comment type="similarity">
    <text evidence="1">Belongs to the sulfotransferase 1 family.</text>
</comment>
<feature type="region of interest" description="Disordered" evidence="3">
    <location>
        <begin position="221"/>
        <end position="286"/>
    </location>
</feature>
<sequence length="365" mass="39285">MWGPHWKHVMDHWKLRNDPNLLFLTYEDMKADLLNVIQRISAFLGKKLGPDGEKSLAEHVSFESMKSNEAVAFEKNYAQVTERVLKPVTELGLSLDNLIAIAVDGRMSRVPVGKILKLVVSGKIPLSLPVTELGLSLDNLIAIAVDGRMSRVPVGKILKLVVSGKIPLSLVSALVAARLQNRPVRITASQISAMTGGSLTPEFCSDMLEIGGYSAPVPSPDVVVTPKPTSATTTTTTTTTPTSAMTTTSSNKKANKKKTEKSSKPVSSVSVLDANPSPDPAVKPKKRNNVVRGISEYSQIQAAVLVLLKIWDGHLFHLDNSNKMTTRVKLNLLLVSGRKNQLVLASRHGGGTHGGPHVMGSDSGR</sequence>
<evidence type="ECO:0000259" key="4">
    <source>
        <dbReference type="Pfam" id="PF00685"/>
    </source>
</evidence>
<dbReference type="Pfam" id="PF00685">
    <property type="entry name" value="Sulfotransfer_1"/>
    <property type="match status" value="1"/>
</dbReference>
<dbReference type="InterPro" id="IPR000863">
    <property type="entry name" value="Sulfotransferase_dom"/>
</dbReference>
<dbReference type="AlphaFoldDB" id="A0A7R9BU38"/>
<organism evidence="5">
    <name type="scientific">Notodromas monacha</name>
    <dbReference type="NCBI Taxonomy" id="399045"/>
    <lineage>
        <taxon>Eukaryota</taxon>
        <taxon>Metazoa</taxon>
        <taxon>Ecdysozoa</taxon>
        <taxon>Arthropoda</taxon>
        <taxon>Crustacea</taxon>
        <taxon>Oligostraca</taxon>
        <taxon>Ostracoda</taxon>
        <taxon>Podocopa</taxon>
        <taxon>Podocopida</taxon>
        <taxon>Cypridocopina</taxon>
        <taxon>Cypridoidea</taxon>
        <taxon>Cyprididae</taxon>
        <taxon>Notodromas</taxon>
    </lineage>
</organism>
<feature type="domain" description="Sulfotransferase" evidence="4">
    <location>
        <begin position="2"/>
        <end position="75"/>
    </location>
</feature>
<name>A0A7R9BU38_9CRUS</name>